<evidence type="ECO:0000256" key="1">
    <source>
        <dbReference type="SAM" id="Phobius"/>
    </source>
</evidence>
<protein>
    <submittedName>
        <fullName evidence="2">Unannotated protein</fullName>
    </submittedName>
</protein>
<proteinExistence type="predicted"/>
<evidence type="ECO:0000313" key="2">
    <source>
        <dbReference type="EMBL" id="CAB4553026.1"/>
    </source>
</evidence>
<feature type="transmembrane region" description="Helical" evidence="1">
    <location>
        <begin position="36"/>
        <end position="55"/>
    </location>
</feature>
<dbReference type="AlphaFoldDB" id="A0A6J6CP85"/>
<feature type="transmembrane region" description="Helical" evidence="1">
    <location>
        <begin position="113"/>
        <end position="134"/>
    </location>
</feature>
<keyword evidence="1" id="KW-0472">Membrane</keyword>
<name>A0A6J6CP85_9ZZZZ</name>
<organism evidence="2">
    <name type="scientific">freshwater metagenome</name>
    <dbReference type="NCBI Taxonomy" id="449393"/>
    <lineage>
        <taxon>unclassified sequences</taxon>
        <taxon>metagenomes</taxon>
        <taxon>ecological metagenomes</taxon>
    </lineage>
</organism>
<gene>
    <name evidence="2" type="ORF">UFOPK1618_00024</name>
</gene>
<reference evidence="2" key="1">
    <citation type="submission" date="2020-05" db="EMBL/GenBank/DDBJ databases">
        <authorList>
            <person name="Chiriac C."/>
            <person name="Salcher M."/>
            <person name="Ghai R."/>
            <person name="Kavagutti S V."/>
        </authorList>
    </citation>
    <scope>NUCLEOTIDE SEQUENCE</scope>
</reference>
<keyword evidence="1" id="KW-0812">Transmembrane</keyword>
<dbReference type="EMBL" id="CAEZTF010000002">
    <property type="protein sequence ID" value="CAB4553026.1"/>
    <property type="molecule type" value="Genomic_DNA"/>
</dbReference>
<feature type="transmembrane region" description="Helical" evidence="1">
    <location>
        <begin position="91"/>
        <end position="108"/>
    </location>
</feature>
<sequence>MIRVPRWLVSTLGALFSVFHAVLGYAALTEYENPNQGAVAVTLYLFAVFATAVLYRGLKLPVSQALINLAVSIFVPYLTNLNLDPTQASPHSTWYVIGVATLLAGTAVRQQAVIAWIGTVILVVQQIHWAGFLIGWQTGLAGAMMLVFAGHAISRGIDNAAKEALRYTEQTLENETQLVVSKASAAERRARLDLALAGALPMLKTIESKNGQLTKDERKEARLLESALRDEIRGRELMNDEVRAAARAARIRGIEVVILDEGGVDQISSAEKSEILGKVCGAINGVEQGRITLRAPVGETWRVTLVATRPGIAKPDVWLKF</sequence>
<feature type="transmembrane region" description="Helical" evidence="1">
    <location>
        <begin position="62"/>
        <end position="79"/>
    </location>
</feature>
<accession>A0A6J6CP85</accession>
<keyword evidence="1" id="KW-1133">Transmembrane helix</keyword>